<feature type="transmembrane region" description="Helical" evidence="1">
    <location>
        <begin position="30"/>
        <end position="51"/>
    </location>
</feature>
<keyword evidence="1" id="KW-1133">Transmembrane helix</keyword>
<name>A0ABT5ZRQ8_9ACTN</name>
<proteinExistence type="predicted"/>
<keyword evidence="1" id="KW-0812">Transmembrane</keyword>
<evidence type="ECO:0000313" key="2">
    <source>
        <dbReference type="EMBL" id="MDF3292270.1"/>
    </source>
</evidence>
<organism evidence="2 3">
    <name type="scientific">Streptomyces silvisoli</name>
    <dbReference type="NCBI Taxonomy" id="3034235"/>
    <lineage>
        <taxon>Bacteria</taxon>
        <taxon>Bacillati</taxon>
        <taxon>Actinomycetota</taxon>
        <taxon>Actinomycetes</taxon>
        <taxon>Kitasatosporales</taxon>
        <taxon>Streptomycetaceae</taxon>
        <taxon>Streptomyces</taxon>
    </lineage>
</organism>
<evidence type="ECO:0000313" key="3">
    <source>
        <dbReference type="Proteomes" id="UP001216579"/>
    </source>
</evidence>
<comment type="caution">
    <text evidence="2">The sequence shown here is derived from an EMBL/GenBank/DDBJ whole genome shotgun (WGS) entry which is preliminary data.</text>
</comment>
<dbReference type="Proteomes" id="UP001216579">
    <property type="component" value="Unassembled WGS sequence"/>
</dbReference>
<evidence type="ECO:0000256" key="1">
    <source>
        <dbReference type="SAM" id="Phobius"/>
    </source>
</evidence>
<keyword evidence="1" id="KW-0472">Membrane</keyword>
<accession>A0ABT5ZRQ8</accession>
<sequence length="74" mass="7651">MNRARHPACRTGNTASIQPLLPKADRAGTFLGVVWILGNIATVGLLGVSALEQPAHAETSNLPVTAADAHLPAE</sequence>
<evidence type="ECO:0008006" key="4">
    <source>
        <dbReference type="Google" id="ProtNLM"/>
    </source>
</evidence>
<reference evidence="2 3" key="1">
    <citation type="submission" date="2023-03" db="EMBL/GenBank/DDBJ databases">
        <title>Draft genome sequence of Streptomyces sp. RB6PN23 isolated from peat swamp forest in Thailand.</title>
        <authorList>
            <person name="Klaysubun C."/>
            <person name="Duangmal K."/>
        </authorList>
    </citation>
    <scope>NUCLEOTIDE SEQUENCE [LARGE SCALE GENOMIC DNA]</scope>
    <source>
        <strain evidence="2 3">RB6PN23</strain>
    </source>
</reference>
<dbReference type="EMBL" id="JARJBC010000016">
    <property type="protein sequence ID" value="MDF3292270.1"/>
    <property type="molecule type" value="Genomic_DNA"/>
</dbReference>
<protein>
    <recommendedName>
        <fullName evidence="4">MFS transporter</fullName>
    </recommendedName>
</protein>
<dbReference type="RefSeq" id="WP_276095347.1">
    <property type="nucleotide sequence ID" value="NZ_JARJBC010000016.1"/>
</dbReference>
<gene>
    <name evidence="2" type="ORF">P3G67_24140</name>
</gene>
<keyword evidence="3" id="KW-1185">Reference proteome</keyword>